<name>A0A2T9X9W2_9CREN</name>
<dbReference type="Gene3D" id="3.40.350.10">
    <property type="entry name" value="Creatinase/prolidase N-terminal domain"/>
    <property type="match status" value="1"/>
</dbReference>
<evidence type="ECO:0000313" key="6">
    <source>
        <dbReference type="Proteomes" id="UP000245638"/>
    </source>
</evidence>
<dbReference type="InterPro" id="IPR000587">
    <property type="entry name" value="Creatinase_N"/>
</dbReference>
<dbReference type="Pfam" id="PF01321">
    <property type="entry name" value="Creatinase_N"/>
    <property type="match status" value="1"/>
</dbReference>
<proteinExistence type="predicted"/>
<evidence type="ECO:0000256" key="1">
    <source>
        <dbReference type="ARBA" id="ARBA00022723"/>
    </source>
</evidence>
<dbReference type="CDD" id="cd01092">
    <property type="entry name" value="APP-like"/>
    <property type="match status" value="1"/>
</dbReference>
<dbReference type="GO" id="GO:0004177">
    <property type="term" value="F:aminopeptidase activity"/>
    <property type="evidence" value="ECO:0007669"/>
    <property type="project" value="UniProtKB-KW"/>
</dbReference>
<evidence type="ECO:0000259" key="3">
    <source>
        <dbReference type="Pfam" id="PF00557"/>
    </source>
</evidence>
<reference evidence="5 6" key="1">
    <citation type="journal article" date="2015" name="Appl. Environ. Microbiol.">
        <title>Nanoarchaeota, Their Sulfolobales Host, and Nanoarchaeota Virus Distribution across Yellowstone National Park Hot Springs.</title>
        <authorList>
            <person name="Munson-McGee J.H."/>
            <person name="Field E.K."/>
            <person name="Bateson M."/>
            <person name="Rooney C."/>
            <person name="Stepanauskas R."/>
            <person name="Young M.J."/>
        </authorList>
    </citation>
    <scope>NUCLEOTIDE SEQUENCE [LARGE SCALE GENOMIC DNA]</scope>
    <source>
        <strain evidence="5">SCGC AC-742_N10</strain>
    </source>
</reference>
<dbReference type="PANTHER" id="PTHR46112">
    <property type="entry name" value="AMINOPEPTIDASE"/>
    <property type="match status" value="1"/>
</dbReference>
<evidence type="ECO:0000313" key="5">
    <source>
        <dbReference type="EMBL" id="PVU76874.1"/>
    </source>
</evidence>
<dbReference type="InterPro" id="IPR050659">
    <property type="entry name" value="Peptidase_M24B"/>
</dbReference>
<dbReference type="Pfam" id="PF00557">
    <property type="entry name" value="Peptidase_M24"/>
    <property type="match status" value="1"/>
</dbReference>
<dbReference type="PANTHER" id="PTHR46112:SF9">
    <property type="entry name" value="XAA-PRO AMINOPEPTIDASE"/>
    <property type="match status" value="1"/>
</dbReference>
<dbReference type="SUPFAM" id="SSF53092">
    <property type="entry name" value="Creatinase/prolidase N-terminal domain"/>
    <property type="match status" value="1"/>
</dbReference>
<keyword evidence="5" id="KW-0645">Protease</keyword>
<keyword evidence="2" id="KW-0378">Hydrolase</keyword>
<sequence>MMRIKKLEELSQKYNNSCIIISGDPNVYYFTNYKGAGSIIYCDGVATLLAPLLEENRAREISGLDVKIYYPSNIANGILVGSLSDILPKLITKNTVALDINWSTVNVYRLLSSKYNLIDISKDISEMRSIKDDEELEKIKKAGEITSEAMKVSMEKILEGEITEKQLSGIIDYTMKASGAEDYAFPSIVAAGKNSSFPHHIPTDKKILENDNVVVDIGAKFDGYCFDSTRTFNVKGEVRKIYEIVLEAQLEAIDAVTSGVNASEIDKTARKVIEKYGYGRYFVHSTGHGVGIEVHESPYISFNSNDVLKKNMVITVEPGIYIKDKFGVRIEDTLIVTNGKPEVLETAYKLL</sequence>
<keyword evidence="5" id="KW-0031">Aminopeptidase</keyword>
<dbReference type="InterPro" id="IPR000994">
    <property type="entry name" value="Pept_M24"/>
</dbReference>
<dbReference type="Gene3D" id="3.90.230.10">
    <property type="entry name" value="Creatinase/methionine aminopeptidase superfamily"/>
    <property type="match status" value="1"/>
</dbReference>
<protein>
    <submittedName>
        <fullName evidence="5">Aminopeptidase P family protein</fullName>
    </submittedName>
</protein>
<dbReference type="InterPro" id="IPR036005">
    <property type="entry name" value="Creatinase/aminopeptidase-like"/>
</dbReference>
<dbReference type="InterPro" id="IPR001131">
    <property type="entry name" value="Peptidase_M24B_aminopep-P_CS"/>
</dbReference>
<feature type="domain" description="Creatinase N-terminal" evidence="4">
    <location>
        <begin position="3"/>
        <end position="130"/>
    </location>
</feature>
<dbReference type="AlphaFoldDB" id="A0A2T9X9W2"/>
<dbReference type="PROSITE" id="PS00491">
    <property type="entry name" value="PROLINE_PEPTIDASE"/>
    <property type="match status" value="1"/>
</dbReference>
<dbReference type="Proteomes" id="UP000245638">
    <property type="component" value="Unassembled WGS sequence"/>
</dbReference>
<gene>
    <name evidence="5" type="ORF">DDW13_01955</name>
</gene>
<accession>A0A2T9X9W2</accession>
<dbReference type="GO" id="GO:0046872">
    <property type="term" value="F:metal ion binding"/>
    <property type="evidence" value="ECO:0007669"/>
    <property type="project" value="UniProtKB-KW"/>
</dbReference>
<dbReference type="PRINTS" id="PR00599">
    <property type="entry name" value="MAPEPTIDASE"/>
</dbReference>
<evidence type="ECO:0000259" key="4">
    <source>
        <dbReference type="Pfam" id="PF01321"/>
    </source>
</evidence>
<dbReference type="SUPFAM" id="SSF55920">
    <property type="entry name" value="Creatinase/aminopeptidase"/>
    <property type="match status" value="1"/>
</dbReference>
<organism evidence="5 6">
    <name type="scientific">Acidianus hospitalis</name>
    <dbReference type="NCBI Taxonomy" id="563177"/>
    <lineage>
        <taxon>Archaea</taxon>
        <taxon>Thermoproteota</taxon>
        <taxon>Thermoprotei</taxon>
        <taxon>Sulfolobales</taxon>
        <taxon>Sulfolobaceae</taxon>
        <taxon>Acidianus</taxon>
    </lineage>
</organism>
<dbReference type="EMBL" id="QEFD01000063">
    <property type="protein sequence ID" value="PVU76874.1"/>
    <property type="molecule type" value="Genomic_DNA"/>
</dbReference>
<evidence type="ECO:0000256" key="2">
    <source>
        <dbReference type="ARBA" id="ARBA00022801"/>
    </source>
</evidence>
<dbReference type="InterPro" id="IPR001714">
    <property type="entry name" value="Pept_M24_MAP"/>
</dbReference>
<keyword evidence="1" id="KW-0479">Metal-binding</keyword>
<feature type="domain" description="Peptidase M24" evidence="3">
    <location>
        <begin position="137"/>
        <end position="338"/>
    </location>
</feature>
<dbReference type="InterPro" id="IPR029149">
    <property type="entry name" value="Creatin/AminoP/Spt16_N"/>
</dbReference>
<comment type="caution">
    <text evidence="5">The sequence shown here is derived from an EMBL/GenBank/DDBJ whole genome shotgun (WGS) entry which is preliminary data.</text>
</comment>